<keyword evidence="3" id="KW-0732">Signal</keyword>
<accession>A0A1I5CUT1</accession>
<dbReference type="Pfam" id="PF06030">
    <property type="entry name" value="WxLIP_PGBD"/>
    <property type="match status" value="1"/>
</dbReference>
<dbReference type="PROSITE" id="PS51318">
    <property type="entry name" value="TAT"/>
    <property type="match status" value="1"/>
</dbReference>
<evidence type="ECO:0000256" key="2">
    <source>
        <dbReference type="SAM" id="Phobius"/>
    </source>
</evidence>
<evidence type="ECO:0000256" key="3">
    <source>
        <dbReference type="SAM" id="SignalP"/>
    </source>
</evidence>
<evidence type="ECO:0000259" key="4">
    <source>
        <dbReference type="Pfam" id="PF06030"/>
    </source>
</evidence>
<feature type="signal peptide" evidence="3">
    <location>
        <begin position="1"/>
        <end position="32"/>
    </location>
</feature>
<proteinExistence type="predicted"/>
<keyword evidence="2" id="KW-1133">Transmembrane helix</keyword>
<dbReference type="AlphaFoldDB" id="A0A1I5CUT1"/>
<evidence type="ECO:0000313" key="6">
    <source>
        <dbReference type="Proteomes" id="UP000198867"/>
    </source>
</evidence>
<dbReference type="EMBL" id="FOVM01000007">
    <property type="protein sequence ID" value="SFN90698.1"/>
    <property type="molecule type" value="Genomic_DNA"/>
</dbReference>
<dbReference type="OrthoDB" id="5119628at2"/>
<feature type="chain" id="PRO_5011630466" description="WxL Interacting Protein peptidoglycan binding domain-containing protein" evidence="3">
    <location>
        <begin position="33"/>
        <end position="357"/>
    </location>
</feature>
<sequence>MPQTAARRFALLTTALAGILLGSASIAGPAAASTAPPVQLSLKPVNQPGSYFELLLEPGQTEEYEVELGNHGPKPIAARTYAADAHSITNGGFGAEGRDGTPSTTTTWVSYPTEVLQLDPEQANIRTFSITVPADTAPGQYITSLVLENDAPLEGSGGVALDQVIRQAVAVSIRVPGPLNPGFAFGAAGHKVAAAHSVVIVELSNTGNANVKPTGGMTIKDASGKTVSEAPVAMGSVYAHDATRVETTLASILNPGDYTLDITLTDAATKVTGTGTALPFTVTAEEVQKARAAQPAPLPGVAQDTGPGLLPYLFGTALIGLLVVLLLVFRRKRMASTRSEEEGSARTRRGSGSRRRH</sequence>
<organism evidence="5 6">
    <name type="scientific">Mycetocola miduiensis</name>
    <dbReference type="NCBI Taxonomy" id="995034"/>
    <lineage>
        <taxon>Bacteria</taxon>
        <taxon>Bacillati</taxon>
        <taxon>Actinomycetota</taxon>
        <taxon>Actinomycetes</taxon>
        <taxon>Micrococcales</taxon>
        <taxon>Microbacteriaceae</taxon>
        <taxon>Mycetocola</taxon>
    </lineage>
</organism>
<keyword evidence="2" id="KW-0472">Membrane</keyword>
<feature type="transmembrane region" description="Helical" evidence="2">
    <location>
        <begin position="309"/>
        <end position="329"/>
    </location>
</feature>
<feature type="compositionally biased region" description="Basic residues" evidence="1">
    <location>
        <begin position="346"/>
        <end position="357"/>
    </location>
</feature>
<reference evidence="6" key="1">
    <citation type="submission" date="2016-10" db="EMBL/GenBank/DDBJ databases">
        <authorList>
            <person name="Varghese N."/>
            <person name="Submissions S."/>
        </authorList>
    </citation>
    <scope>NUCLEOTIDE SEQUENCE [LARGE SCALE GENOMIC DNA]</scope>
    <source>
        <strain evidence="6">CGMCC 1.11101</strain>
    </source>
</reference>
<name>A0A1I5CUT1_9MICO</name>
<keyword evidence="6" id="KW-1185">Reference proteome</keyword>
<feature type="region of interest" description="Disordered" evidence="1">
    <location>
        <begin position="337"/>
        <end position="357"/>
    </location>
</feature>
<protein>
    <recommendedName>
        <fullName evidence="4">WxL Interacting Protein peptidoglycan binding domain-containing protein</fullName>
    </recommendedName>
</protein>
<dbReference type="STRING" id="995034.SAMN05216219_2587"/>
<feature type="domain" description="WxL Interacting Protein peptidoglycan binding" evidence="4">
    <location>
        <begin position="46"/>
        <end position="147"/>
    </location>
</feature>
<keyword evidence="2" id="KW-0812">Transmembrane</keyword>
<dbReference type="RefSeq" id="WP_090712056.1">
    <property type="nucleotide sequence ID" value="NZ_FOVM01000007.1"/>
</dbReference>
<evidence type="ECO:0000256" key="1">
    <source>
        <dbReference type="SAM" id="MobiDB-lite"/>
    </source>
</evidence>
<dbReference type="InterPro" id="IPR006311">
    <property type="entry name" value="TAT_signal"/>
</dbReference>
<evidence type="ECO:0000313" key="5">
    <source>
        <dbReference type="EMBL" id="SFN90698.1"/>
    </source>
</evidence>
<gene>
    <name evidence="5" type="ORF">SAMN05216219_2587</name>
</gene>
<dbReference type="InterPro" id="IPR010317">
    <property type="entry name" value="WxLIP_PGBD"/>
</dbReference>
<dbReference type="Proteomes" id="UP000198867">
    <property type="component" value="Unassembled WGS sequence"/>
</dbReference>